<dbReference type="Pfam" id="PF15785">
    <property type="entry name" value="SMG1"/>
    <property type="match status" value="1"/>
</dbReference>
<keyword evidence="11" id="KW-1185">Reference proteome</keyword>
<reference evidence="10 11" key="1">
    <citation type="journal article" date="2014" name="Genome Biol. Evol.">
        <title>The secreted proteins of Achlya hypogyna and Thraustotheca clavata identify the ancestral oomycete secretome and reveal gene acquisitions by horizontal gene transfer.</title>
        <authorList>
            <person name="Misner I."/>
            <person name="Blouin N."/>
            <person name="Leonard G."/>
            <person name="Richards T.A."/>
            <person name="Lane C.E."/>
        </authorList>
    </citation>
    <scope>NUCLEOTIDE SEQUENCE [LARGE SCALE GENOMIC DNA]</scope>
    <source>
        <strain evidence="10 11">ATCC 34112</strain>
    </source>
</reference>
<dbReference type="SMART" id="SM00146">
    <property type="entry name" value="PI3Kc"/>
    <property type="match status" value="1"/>
</dbReference>
<dbReference type="SUPFAM" id="SSF48371">
    <property type="entry name" value="ARM repeat"/>
    <property type="match status" value="1"/>
</dbReference>
<dbReference type="InterPro" id="IPR003152">
    <property type="entry name" value="FATC_dom"/>
</dbReference>
<dbReference type="EMBL" id="JNBS01000510">
    <property type="protein sequence ID" value="OQS05072.1"/>
    <property type="molecule type" value="Genomic_DNA"/>
</dbReference>
<dbReference type="STRING" id="74557.A0A1W0A460"/>
<evidence type="ECO:0000256" key="7">
    <source>
        <dbReference type="SAM" id="MobiDB-lite"/>
    </source>
</evidence>
<dbReference type="Gene3D" id="1.10.1070.11">
    <property type="entry name" value="Phosphatidylinositol 3-/4-kinase, catalytic domain"/>
    <property type="match status" value="1"/>
</dbReference>
<dbReference type="InterPro" id="IPR011990">
    <property type="entry name" value="TPR-like_helical_dom_sf"/>
</dbReference>
<dbReference type="InterPro" id="IPR011009">
    <property type="entry name" value="Kinase-like_dom_sf"/>
</dbReference>
<evidence type="ECO:0000313" key="10">
    <source>
        <dbReference type="EMBL" id="OQS05072.1"/>
    </source>
</evidence>
<evidence type="ECO:0000256" key="6">
    <source>
        <dbReference type="ARBA" id="ARBA00023161"/>
    </source>
</evidence>
<dbReference type="GO" id="GO:0005634">
    <property type="term" value="C:nucleus"/>
    <property type="evidence" value="ECO:0007669"/>
    <property type="project" value="TreeGrafter"/>
</dbReference>
<evidence type="ECO:0000256" key="5">
    <source>
        <dbReference type="ARBA" id="ARBA00022840"/>
    </source>
</evidence>
<keyword evidence="4 10" id="KW-0418">Kinase</keyword>
<organism evidence="10 11">
    <name type="scientific">Thraustotheca clavata</name>
    <dbReference type="NCBI Taxonomy" id="74557"/>
    <lineage>
        <taxon>Eukaryota</taxon>
        <taxon>Sar</taxon>
        <taxon>Stramenopiles</taxon>
        <taxon>Oomycota</taxon>
        <taxon>Saprolegniomycetes</taxon>
        <taxon>Saprolegniales</taxon>
        <taxon>Achlyaceae</taxon>
        <taxon>Thraustotheca</taxon>
    </lineage>
</organism>
<dbReference type="GO" id="GO:0004674">
    <property type="term" value="F:protein serine/threonine kinase activity"/>
    <property type="evidence" value="ECO:0007669"/>
    <property type="project" value="UniProtKB-EC"/>
</dbReference>
<dbReference type="GO" id="GO:0000184">
    <property type="term" value="P:nuclear-transcribed mRNA catabolic process, nonsense-mediated decay"/>
    <property type="evidence" value="ECO:0007669"/>
    <property type="project" value="UniProtKB-KW"/>
</dbReference>
<feature type="domain" description="PI3K/PI4K catalytic" evidence="8">
    <location>
        <begin position="1448"/>
        <end position="1776"/>
    </location>
</feature>
<protein>
    <recommendedName>
        <fullName evidence="1">non-specific serine/threonine protein kinase</fullName>
        <ecNumber evidence="1">2.7.11.1</ecNumber>
    </recommendedName>
</protein>
<dbReference type="InterPro" id="IPR050517">
    <property type="entry name" value="DDR_Repair_Kinase"/>
</dbReference>
<evidence type="ECO:0000256" key="4">
    <source>
        <dbReference type="ARBA" id="ARBA00022777"/>
    </source>
</evidence>
<dbReference type="InterPro" id="IPR018936">
    <property type="entry name" value="PI3/4_kinase_CS"/>
</dbReference>
<gene>
    <name evidence="10" type="ORF">THRCLA_02751</name>
</gene>
<evidence type="ECO:0000259" key="9">
    <source>
        <dbReference type="PROSITE" id="PS51190"/>
    </source>
</evidence>
<dbReference type="EC" id="2.7.11.1" evidence="1"/>
<dbReference type="PANTHER" id="PTHR11139:SF71">
    <property type="entry name" value="SERINE_THREONINE-PROTEIN KINASE SMG1"/>
    <property type="match status" value="1"/>
</dbReference>
<dbReference type="GO" id="GO:0005524">
    <property type="term" value="F:ATP binding"/>
    <property type="evidence" value="ECO:0007669"/>
    <property type="project" value="UniProtKB-KW"/>
</dbReference>
<comment type="caution">
    <text evidence="10">The sequence shown here is derived from an EMBL/GenBank/DDBJ whole genome shotgun (WGS) entry which is preliminary data.</text>
</comment>
<evidence type="ECO:0000256" key="1">
    <source>
        <dbReference type="ARBA" id="ARBA00012513"/>
    </source>
</evidence>
<dbReference type="PANTHER" id="PTHR11139">
    <property type="entry name" value="ATAXIA TELANGIECTASIA MUTATED ATM -RELATED"/>
    <property type="match status" value="1"/>
</dbReference>
<feature type="non-terminal residue" evidence="10">
    <location>
        <position position="1"/>
    </location>
</feature>
<dbReference type="PROSITE" id="PS00916">
    <property type="entry name" value="PI3_4_KINASE_2"/>
    <property type="match status" value="1"/>
</dbReference>
<keyword evidence="2" id="KW-0808">Transferase</keyword>
<dbReference type="SUPFAM" id="SSF56112">
    <property type="entry name" value="Protein kinase-like (PK-like)"/>
    <property type="match status" value="1"/>
</dbReference>
<dbReference type="SMART" id="SM01343">
    <property type="entry name" value="FATC"/>
    <property type="match status" value="1"/>
</dbReference>
<dbReference type="OrthoDB" id="381190at2759"/>
<name>A0A1W0A460_9STRA</name>
<feature type="domain" description="FATC" evidence="9">
    <location>
        <begin position="2710"/>
        <end position="2742"/>
    </location>
</feature>
<dbReference type="SUPFAM" id="SSF48452">
    <property type="entry name" value="TPR-like"/>
    <property type="match status" value="1"/>
</dbReference>
<dbReference type="PROSITE" id="PS51190">
    <property type="entry name" value="FATC"/>
    <property type="match status" value="1"/>
</dbReference>
<evidence type="ECO:0000313" key="11">
    <source>
        <dbReference type="Proteomes" id="UP000243217"/>
    </source>
</evidence>
<dbReference type="SMART" id="SM01345">
    <property type="entry name" value="Rapamycin_bind"/>
    <property type="match status" value="1"/>
</dbReference>
<keyword evidence="6" id="KW-0866">Nonsense-mediated mRNA decay</keyword>
<sequence length="2742" mass="308241">VTRIVQVIVANGRATALQKIFVRFADVLIGWTTRLETAQHHRDLFGAVLFEMKELWATNTVFASQLIVSFAREIEEMSSGALSAVDLDRFNAIVVCFMSVAHGLTTLAHASLAKVVHSLITIGNQHLLTIKTVLSCTTVLSNTTSEQWALSAVDCLLLHTCALSERHLASTSQVAVVLDAVDSILEPLSTGRHAIGALRVLSRRIRTEMPTASGGTWTANHKGSTALPHLVQLPSLLPRVTRLALSLGRVGGLSILEVISVDAVGSSKDLQYAMFCIMVLGIIDLPDTESDTTIRGICDRLSRALEKWSAVPPLYSSTLKVILRLLLTTKDGELTEASQLFKTLLNHVEDYPIPTTFELMRHLLNHTSLSKPLDAELLPSIISLSRYEDASMRLAALECLPYFESPLILDVGLERIFDNQVISTKAFELVGHSILLHRALAKPKVKPEAFRSVQIQPLDQHYSITNFQELMRSLELNTVTDAASEEITPLLHTRQNVWQAALWCVEVRLRTHYGNAGQTFGAIEKLLMAYQSNTCAGARLVLEFVHALELNILKACHDDSGSDPGNKTISFYKTNRKVCEDWLLRIRPALICISNLTGATGLLSYYALSLLRGARKPATTASALYSLSLSLCDVLDVSTLKGYVKWGQKKLNLPWIQAILQESQMLYEAAATAYENMFSPIISLSKEYDVGLHLKYESEDAKHNVVRKVMVYASESGLDGISLASLFIRCAQCHACVQAWQKVCQLMHCALELATFLANVQNCTNEVIEIASQMSSLANSWKSELELVQVKTGDSGRDFDDIKTLPPLQEWTILSVVDDAQIRCSLQQLPVDENLLQDHVKILTSKLQVAVLDEVSLACIKGQHMSRRLEKMLVDVRSLEILQGKFSNTSFVPRLRACEHDSSVYYPLVEASQSMGLNSFEIQVQVARLARKQGNYEFAGRILSQMANLLDKATVVNYERARLLYTMGNNTTAFSSLYKSSSYDDTPVQVKVCRKIAQWLQDDVAWSEDAKNECLRGSDRWQIVEDSLKQATTLQPNSYQAWLSWGNYWYQRSTNLMTNSANYIELLPFEQDELKSLFQTYQSLVPYEQKLTDALRRYVTDDEDAISLEALCDGLPESKELLILSQRIRSRAFEPHRAAIHGYLTYLSTASSTSIKSHGLIVTLRLLGVLVKFGHESSLQSVLDAGIASSPIQSWERIVPQLLSRLAHPDPNVSSRVKSILVRLAEQSSELMVYPAVVESLQTSLSMLSTDLVTQVTRVVKELRRIAFLWEDAWVALLSKLNTDVNRRGHTLEKESLRVEKNASLSPYDKLQLAQQKFVAIFKPVLLALDTLSTETWRKQAETPHEVWFQAQFGSLLDRALDRFHIVCDSWDSAMALRNKVRRDSSLVDPLVAHVWAPFHDILKRLQQHQRRQTLPLNEISPVLANLSGEASVPLPGARKASIYISSIAQDVLILSTKTRPKCLTFVASDGRSHRYLLKSREDLHLDERIMQLLATINVSLSANKATRYQDLSTRHYSVIPLSNDAGLIQMVPNVKPLFHLYTNANPILAKASPTAPFYAQLKALGIKEPSPSGRPQWRLAVLRQAHMNLVAEHANKPNILRQELLASSDSINEFSRKTTRFSRSLAVMCVVGYIIGLGDRHLDNILLCESGDVVHIDYNVCFDKGKKLKVPETVPFRLTSLLLGSLGAAGIDGAFGDAMDRTMAVVRSDSATKETILTLLEAFVYDPLVDWKEEAAPKKLWRMEMNVQLSLFSSRAQERRAEAKSVWNQIQDTWSMLQFHLEKVVNGGKLLAQAYSKASAASMQLSSHGEKLRNNYDELQQLLNEHDSIEDFDINRQVYDSQLQQLMTECYNRCNTLQQWTGAPDLNIQWTYYADDNLTLSNLYHSVDFSASLDDICAAVDRTAFYLSQQLLEIRQELQAALMWYNNARVFLYAPERGPNIYQEWHALLSKPSVLEPTQLVDMLKTASDHRLENIKALDDYVKYYDTIEESSVECLPVDTSNVIAQVQSTSDMIQHLKAEYKLTNAQVQKVLKLSVATWWVEQSKFPLESWNDMTLLANASAWLIDVANRGSFRHIQMDNWLENSFANPTETKLTEVIEALKVVQRLQVHVLPQLCHPMHPLRRSTQYQQSLQSFDSTMLHSDKEPQMYQYDKLPLEAYFTTAMTDLWELPAMAELKYSCYHLADCESKWSSSDDNEIKSKWANFLVDSALKACSGEAESNILEALNNASSNLLSLVYKTWMNTITQIFAMDWKFKTNEAGGMLNETWISDEWAQLINVPSTASIPLNSLMETMFETLSAVLISQCSRAKKDQLAQIKHLAFHQQLLSKWLFGSRSLMPIPSSTFSRADMLSLLSDVAPVLGDMKEKRNYLQYALGEAVQKLQHLPNIQDQLRLSVNAIVELVQQSQLIAECVAWIQAAEYAFRDSGSDVCIQMDDAGIHLLSMNKAAMAAHIAKAEAEQQRQVRIKALQIEQRDLQQNMNLLETIAAQSNAELDMLIPRSLPQLGQFLEPLKNSAIPNALRALYEANNHILWENQRLVKHLSKSLKHGILPDFQTKLRKLDDITSRLHSIVSTVQGPLNTLANVSLDGIKKTLAFVVSGGLPVDNQRQVVAALASVIDVLNWDSYDSNVISQVNAGVNEAMNAFFSIADEALELSKEEVWSDTEEEMNDDDSDDEDDEDEVVVRVQERNRYGLQVLKRVKEKLDGDVAQLNPSDHVRWLIDQATNVDNLCVMYEGWTPWI</sequence>
<feature type="region of interest" description="Disordered" evidence="7">
    <location>
        <begin position="2661"/>
        <end position="2680"/>
    </location>
</feature>
<dbReference type="Gene3D" id="3.30.1010.10">
    <property type="entry name" value="Phosphatidylinositol 3-kinase Catalytic Subunit, Chain A, domain 4"/>
    <property type="match status" value="1"/>
</dbReference>
<keyword evidence="3" id="KW-0547">Nucleotide-binding</keyword>
<dbReference type="InterPro" id="IPR016024">
    <property type="entry name" value="ARM-type_fold"/>
</dbReference>
<evidence type="ECO:0000259" key="8">
    <source>
        <dbReference type="PROSITE" id="PS50290"/>
    </source>
</evidence>
<dbReference type="InterPro" id="IPR036940">
    <property type="entry name" value="PI3/4_kinase_cat_sf"/>
</dbReference>
<dbReference type="Proteomes" id="UP000243217">
    <property type="component" value="Unassembled WGS sequence"/>
</dbReference>
<dbReference type="Pfam" id="PF00454">
    <property type="entry name" value="PI3_PI4_kinase"/>
    <property type="match status" value="1"/>
</dbReference>
<accession>A0A1W0A460</accession>
<dbReference type="InterPro" id="IPR000403">
    <property type="entry name" value="PI3/4_kinase_cat_dom"/>
</dbReference>
<dbReference type="InterPro" id="IPR031559">
    <property type="entry name" value="SMG1"/>
</dbReference>
<dbReference type="PROSITE" id="PS50290">
    <property type="entry name" value="PI3_4_KINASE_3"/>
    <property type="match status" value="1"/>
</dbReference>
<evidence type="ECO:0000256" key="2">
    <source>
        <dbReference type="ARBA" id="ARBA00022679"/>
    </source>
</evidence>
<dbReference type="Pfam" id="PF02260">
    <property type="entry name" value="FATC"/>
    <property type="match status" value="1"/>
</dbReference>
<proteinExistence type="predicted"/>
<feature type="compositionally biased region" description="Acidic residues" evidence="7">
    <location>
        <begin position="2662"/>
        <end position="2680"/>
    </location>
</feature>
<keyword evidence="5" id="KW-0067">ATP-binding</keyword>
<evidence type="ECO:0000256" key="3">
    <source>
        <dbReference type="ARBA" id="ARBA00022741"/>
    </source>
</evidence>